<dbReference type="STRING" id="156889.Mmc1_1386"/>
<dbReference type="InterPro" id="IPR027268">
    <property type="entry name" value="Peptidase_M4/M1_CTD_sf"/>
</dbReference>
<evidence type="ECO:0000313" key="4">
    <source>
        <dbReference type="Proteomes" id="UP000002586"/>
    </source>
</evidence>
<dbReference type="InterPro" id="IPR014782">
    <property type="entry name" value="Peptidase_M1_dom"/>
</dbReference>
<sequence precursor="true">MLTCQPLTNHCFALLTALCLLLPIQLAHAEQPLIHHELIVTLYPDRHHIEVRDAIRLPEAWQSQKLSFLLSDKLQISAMEGRTMTDMARVVDPTQQGGFHTYQLAPYLPNEQEKQEKAPIPQLILRYSGKIESTMQQPVSGYRGGATISTGGIGEEGVFLGGGTGWVPYFEGALNHFRLTVIMPQGWRSLSQGKPLSHTQERDRMVDVWEAPHPTEAIYLHAGQWHRYKKQVTTRHGQQPLLLAVLLRQADEPLAQSYLQDTLDYINLYEDLIGPYSYDKFVLAENFWETGYGMPSFTLLGSQVIRLPFIRTSSYPHEILHNWWGNGVFVDYAQGNWSEGLTAYMADYLLQEHNHQGVLYRHTTLSKYAGFVRRENDFPLTHFTSRHDGASQAIGYGKGLMFFHMLRRHLGDKMFIQGLRSFYQQYRFKAASYADLRRTFEQISSMDLRPFFTQWTQRAGAPELELEATSIQPDGRGWRLNFTLLQKQPGAPYQLQVPLQVTLQGESQPQPLVIPMQRLNQTVSRYFSSRPERLDIDPAFDLFRTLHAGEIPPTLSALFGHPHILAVLPSKGPLAEQQALRRLVHAWGLSSVQDDQLTNLPTDQALWILGQHNRFREQALAPLRNQGVEVVHNQITLAGKPYELAKHSVVTVTRQGKQPIAWLSPQADQIDALIRKLPHYGAYGHLLFAGDSSENLLRGKWSQTQYPLSVVFDAQGQASTAQSAPTLAPELSLTAP</sequence>
<dbReference type="GO" id="GO:0043171">
    <property type="term" value="P:peptide catabolic process"/>
    <property type="evidence" value="ECO:0007669"/>
    <property type="project" value="TreeGrafter"/>
</dbReference>
<feature type="signal peptide" evidence="1">
    <location>
        <begin position="1"/>
        <end position="29"/>
    </location>
</feature>
<dbReference type="EMBL" id="CP000471">
    <property type="protein sequence ID" value="ABK43897.1"/>
    <property type="molecule type" value="Genomic_DNA"/>
</dbReference>
<feature type="domain" description="Peptidase M1 membrane alanine aminopeptidase" evidence="2">
    <location>
        <begin position="317"/>
        <end position="455"/>
    </location>
</feature>
<dbReference type="GO" id="GO:0005615">
    <property type="term" value="C:extracellular space"/>
    <property type="evidence" value="ECO:0007669"/>
    <property type="project" value="TreeGrafter"/>
</dbReference>
<protein>
    <submittedName>
        <fullName evidence="3">Peptidase M28</fullName>
    </submittedName>
</protein>
<name>A0L7F4_MAGMM</name>
<reference evidence="3 4" key="2">
    <citation type="journal article" date="2012" name="Int. J. Syst. Evol. Microbiol.">
        <title>Magnetococcus marinus gen. nov., sp. nov., a marine, magnetotactic bacterium that represents a novel lineage (Magnetococcaceae fam. nov.; Magnetococcales ord. nov.) at the base of the Alphaproteobacteria.</title>
        <authorList>
            <person name="Bazylinski D.A."/>
            <person name="Williams T.J."/>
            <person name="Lefevre C.T."/>
            <person name="Berg R.J."/>
            <person name="Zhang C.L."/>
            <person name="Bowser S.S."/>
            <person name="Dean A.J."/>
            <person name="Beveridge T.J."/>
        </authorList>
    </citation>
    <scope>NUCLEOTIDE SEQUENCE [LARGE SCALE GENOMIC DNA]</scope>
    <source>
        <strain evidence="4">ATCC BAA-1437 / JCM 17883 / MC-1</strain>
    </source>
</reference>
<keyword evidence="4" id="KW-1185">Reference proteome</keyword>
<dbReference type="Gene3D" id="1.10.390.10">
    <property type="entry name" value="Neutral Protease Domain 2"/>
    <property type="match status" value="1"/>
</dbReference>
<feature type="chain" id="PRO_5002626947" evidence="1">
    <location>
        <begin position="30"/>
        <end position="736"/>
    </location>
</feature>
<dbReference type="SUPFAM" id="SSF55486">
    <property type="entry name" value="Metalloproteases ('zincins'), catalytic domain"/>
    <property type="match status" value="1"/>
</dbReference>
<dbReference type="GO" id="GO:0008270">
    <property type="term" value="F:zinc ion binding"/>
    <property type="evidence" value="ECO:0007669"/>
    <property type="project" value="InterPro"/>
</dbReference>
<dbReference type="KEGG" id="mgm:Mmc1_1386"/>
<dbReference type="RefSeq" id="WP_011713050.1">
    <property type="nucleotide sequence ID" value="NC_008576.1"/>
</dbReference>
<gene>
    <name evidence="3" type="ordered locus">Mmc1_1386</name>
</gene>
<proteinExistence type="predicted"/>
<dbReference type="PANTHER" id="PTHR11533">
    <property type="entry name" value="PROTEASE M1 ZINC METALLOPROTEASE"/>
    <property type="match status" value="1"/>
</dbReference>
<dbReference type="Proteomes" id="UP000002586">
    <property type="component" value="Chromosome"/>
</dbReference>
<dbReference type="eggNOG" id="COG0308">
    <property type="taxonomic scope" value="Bacteria"/>
</dbReference>
<reference evidence="4" key="1">
    <citation type="journal article" date="2009" name="Appl. Environ. Microbiol.">
        <title>Complete genome sequence of the chemolithoautotrophic marine magnetotactic coccus strain MC-1.</title>
        <authorList>
            <person name="Schubbe S."/>
            <person name="Williams T.J."/>
            <person name="Xie G."/>
            <person name="Kiss H.E."/>
            <person name="Brettin T.S."/>
            <person name="Martinez D."/>
            <person name="Ross C.A."/>
            <person name="Schuler D."/>
            <person name="Cox B.L."/>
            <person name="Nealson K.H."/>
            <person name="Bazylinski D.A."/>
        </authorList>
    </citation>
    <scope>NUCLEOTIDE SEQUENCE [LARGE SCALE GENOMIC DNA]</scope>
    <source>
        <strain evidence="4">ATCC BAA-1437 / JCM 17883 / MC-1</strain>
    </source>
</reference>
<dbReference type="GO" id="GO:0005737">
    <property type="term" value="C:cytoplasm"/>
    <property type="evidence" value="ECO:0007669"/>
    <property type="project" value="TreeGrafter"/>
</dbReference>
<dbReference type="GO" id="GO:0016020">
    <property type="term" value="C:membrane"/>
    <property type="evidence" value="ECO:0007669"/>
    <property type="project" value="TreeGrafter"/>
</dbReference>
<keyword evidence="1" id="KW-0732">Signal</keyword>
<evidence type="ECO:0000259" key="2">
    <source>
        <dbReference type="Pfam" id="PF01433"/>
    </source>
</evidence>
<organism evidence="3 4">
    <name type="scientific">Magnetococcus marinus (strain ATCC BAA-1437 / JCM 17883 / MC-1)</name>
    <dbReference type="NCBI Taxonomy" id="156889"/>
    <lineage>
        <taxon>Bacteria</taxon>
        <taxon>Pseudomonadati</taxon>
        <taxon>Pseudomonadota</taxon>
        <taxon>Magnetococcia</taxon>
        <taxon>Magnetococcales</taxon>
        <taxon>Magnetococcaceae</taxon>
        <taxon>Magnetococcus</taxon>
    </lineage>
</organism>
<dbReference type="OrthoDB" id="9762302at2"/>
<dbReference type="GO" id="GO:0042277">
    <property type="term" value="F:peptide binding"/>
    <property type="evidence" value="ECO:0007669"/>
    <property type="project" value="TreeGrafter"/>
</dbReference>
<dbReference type="Pfam" id="PF01433">
    <property type="entry name" value="Peptidase_M1"/>
    <property type="match status" value="1"/>
</dbReference>
<dbReference type="GO" id="GO:0070006">
    <property type="term" value="F:metalloaminopeptidase activity"/>
    <property type="evidence" value="ECO:0007669"/>
    <property type="project" value="TreeGrafter"/>
</dbReference>
<evidence type="ECO:0000256" key="1">
    <source>
        <dbReference type="SAM" id="SignalP"/>
    </source>
</evidence>
<accession>A0L7F4</accession>
<dbReference type="PANTHER" id="PTHR11533:SF174">
    <property type="entry name" value="PUROMYCIN-SENSITIVE AMINOPEPTIDASE-RELATED"/>
    <property type="match status" value="1"/>
</dbReference>
<dbReference type="AlphaFoldDB" id="A0L7F4"/>
<dbReference type="HOGENOM" id="CLU_014353_0_0_5"/>
<evidence type="ECO:0000313" key="3">
    <source>
        <dbReference type="EMBL" id="ABK43897.1"/>
    </source>
</evidence>
<dbReference type="InterPro" id="IPR050344">
    <property type="entry name" value="Peptidase_M1_aminopeptidases"/>
</dbReference>